<dbReference type="Pfam" id="PF00724">
    <property type="entry name" value="Oxidored_FMN"/>
    <property type="match status" value="1"/>
</dbReference>
<comment type="similarity">
    <text evidence="1">Belongs to the NADH:flavin oxidoreductase/NADH oxidase family.</text>
</comment>
<protein>
    <submittedName>
        <fullName evidence="6">NADH-dependent flavin oxidoreductase nadA</fullName>
    </submittedName>
</protein>
<organism evidence="6 7">
    <name type="scientific">Lachnellula hyalina</name>
    <dbReference type="NCBI Taxonomy" id="1316788"/>
    <lineage>
        <taxon>Eukaryota</taxon>
        <taxon>Fungi</taxon>
        <taxon>Dikarya</taxon>
        <taxon>Ascomycota</taxon>
        <taxon>Pezizomycotina</taxon>
        <taxon>Leotiomycetes</taxon>
        <taxon>Helotiales</taxon>
        <taxon>Lachnaceae</taxon>
        <taxon>Lachnellula</taxon>
    </lineage>
</organism>
<dbReference type="PANTHER" id="PTHR43656:SF2">
    <property type="entry name" value="BINDING OXIDOREDUCTASE, PUTATIVE (AFU_ORTHOLOGUE AFUA_2G08260)-RELATED"/>
    <property type="match status" value="1"/>
</dbReference>
<dbReference type="GeneID" id="41986159"/>
<keyword evidence="7" id="KW-1185">Reference proteome</keyword>
<keyword evidence="3" id="KW-0288">FMN</keyword>
<dbReference type="RefSeq" id="XP_031003901.1">
    <property type="nucleotide sequence ID" value="XM_031150902.1"/>
</dbReference>
<dbReference type="InterPro" id="IPR001155">
    <property type="entry name" value="OxRdtase_FMN_N"/>
</dbReference>
<dbReference type="Gene3D" id="3.20.20.70">
    <property type="entry name" value="Aldolase class I"/>
    <property type="match status" value="1"/>
</dbReference>
<evidence type="ECO:0000313" key="7">
    <source>
        <dbReference type="Proteomes" id="UP000431533"/>
    </source>
</evidence>
<dbReference type="GO" id="GO:0010181">
    <property type="term" value="F:FMN binding"/>
    <property type="evidence" value="ECO:0007669"/>
    <property type="project" value="InterPro"/>
</dbReference>
<gene>
    <name evidence="6" type="primary">nadA_2</name>
    <name evidence="6" type="ORF">LHYA1_G005961</name>
</gene>
<comment type="caution">
    <text evidence="6">The sequence shown here is derived from an EMBL/GenBank/DDBJ whole genome shotgun (WGS) entry which is preliminary data.</text>
</comment>
<sequence length="415" mass="44588">MLLSEEIELPCGLRLPNRLCKAAMAENLAPGPDHKPNQKSVTAYGQWADGGWGMILTGNVQISDAHLGGPGDVAILSHASKDPSPETKEVWKTWAATCQRSGTPTIVQLFRQDNRASPVKLNFGAGILDKLAATLLFGTPREMTIEEISGEGGVVDQFVEAAKQSFEAGFKGIELHGAHGYLLAQFLSPLTNLRTDEFGGTPAKRAEIVLRVIRAVREATSKEFCIGIKMNSVDAASSESLDDVIAQIRLVAECGIDFIEISGGSYENPRMMVGDGTAAPPANVKKSTALRESFFLEFAQTVRKEFPQLVLMVTGGFRTRIGMEEALKSGGCDLIGIGRPATVKPKLPKEIILNTSEVPDERASVALVPYQAPWLVKKFPLKLVGTGAANMQWAGQITRMGDGLEPSASLLETTV</sequence>
<feature type="domain" description="NADH:flavin oxidoreductase/NADH oxidase N-terminal" evidence="5">
    <location>
        <begin position="14"/>
        <end position="351"/>
    </location>
</feature>
<evidence type="ECO:0000259" key="5">
    <source>
        <dbReference type="Pfam" id="PF00724"/>
    </source>
</evidence>
<evidence type="ECO:0000256" key="1">
    <source>
        <dbReference type="ARBA" id="ARBA00005979"/>
    </source>
</evidence>
<name>A0A8H8QYJ0_9HELO</name>
<dbReference type="OrthoDB" id="1663137at2759"/>
<dbReference type="EMBL" id="QGMH01000106">
    <property type="protein sequence ID" value="TVY25113.1"/>
    <property type="molecule type" value="Genomic_DNA"/>
</dbReference>
<keyword evidence="2" id="KW-0285">Flavoprotein</keyword>
<dbReference type="GO" id="GO:0016491">
    <property type="term" value="F:oxidoreductase activity"/>
    <property type="evidence" value="ECO:0007669"/>
    <property type="project" value="UniProtKB-KW"/>
</dbReference>
<dbReference type="AlphaFoldDB" id="A0A8H8QYJ0"/>
<keyword evidence="4" id="KW-0560">Oxidoreductase</keyword>
<evidence type="ECO:0000256" key="3">
    <source>
        <dbReference type="ARBA" id="ARBA00022643"/>
    </source>
</evidence>
<dbReference type="InterPro" id="IPR051799">
    <property type="entry name" value="NADH_flavin_oxidoreductase"/>
</dbReference>
<accession>A0A8H8QYJ0</accession>
<dbReference type="Proteomes" id="UP000431533">
    <property type="component" value="Unassembled WGS sequence"/>
</dbReference>
<dbReference type="PANTHER" id="PTHR43656">
    <property type="entry name" value="BINDING OXIDOREDUCTASE, PUTATIVE (AFU_ORTHOLOGUE AFUA_2G08260)-RELATED"/>
    <property type="match status" value="1"/>
</dbReference>
<dbReference type="InterPro" id="IPR013785">
    <property type="entry name" value="Aldolase_TIM"/>
</dbReference>
<evidence type="ECO:0000256" key="2">
    <source>
        <dbReference type="ARBA" id="ARBA00022630"/>
    </source>
</evidence>
<evidence type="ECO:0000256" key="4">
    <source>
        <dbReference type="ARBA" id="ARBA00023002"/>
    </source>
</evidence>
<dbReference type="SUPFAM" id="SSF51395">
    <property type="entry name" value="FMN-linked oxidoreductases"/>
    <property type="match status" value="1"/>
</dbReference>
<proteinExistence type="inferred from homology"/>
<evidence type="ECO:0000313" key="6">
    <source>
        <dbReference type="EMBL" id="TVY25113.1"/>
    </source>
</evidence>
<reference evidence="6 7" key="1">
    <citation type="submission" date="2018-05" db="EMBL/GenBank/DDBJ databases">
        <title>Genome sequencing and assembly of the regulated plant pathogen Lachnellula willkommii and related sister species for the development of diagnostic species identification markers.</title>
        <authorList>
            <person name="Giroux E."/>
            <person name="Bilodeau G."/>
        </authorList>
    </citation>
    <scope>NUCLEOTIDE SEQUENCE [LARGE SCALE GENOMIC DNA]</scope>
    <source>
        <strain evidence="6 7">CBS 185.66</strain>
    </source>
</reference>